<protein>
    <submittedName>
        <fullName evidence="2">Protein of uncharacterized function (DUF2899)</fullName>
    </submittedName>
</protein>
<accession>A0A4V6KCB4</accession>
<dbReference type="Pfam" id="PF11449">
    <property type="entry name" value="ArsP_2"/>
    <property type="match status" value="2"/>
</dbReference>
<keyword evidence="1" id="KW-0812">Transmembrane</keyword>
<dbReference type="EMBL" id="LR590481">
    <property type="protein sequence ID" value="VTQ85747.1"/>
    <property type="molecule type" value="Genomic_DNA"/>
</dbReference>
<evidence type="ECO:0000313" key="3">
    <source>
        <dbReference type="Proteomes" id="UP000308489"/>
    </source>
</evidence>
<keyword evidence="1" id="KW-0472">Membrane</keyword>
<feature type="transmembrane region" description="Helical" evidence="1">
    <location>
        <begin position="287"/>
        <end position="308"/>
    </location>
</feature>
<reference evidence="2 3" key="1">
    <citation type="submission" date="2019-05" db="EMBL/GenBank/DDBJ databases">
        <authorList>
            <consortium name="Pathogen Informatics"/>
        </authorList>
    </citation>
    <scope>NUCLEOTIDE SEQUENCE [LARGE SCALE GENOMIC DNA]</scope>
    <source>
        <strain evidence="2 3">NCTC503</strain>
    </source>
</reference>
<feature type="transmembrane region" description="Helical" evidence="1">
    <location>
        <begin position="53"/>
        <end position="73"/>
    </location>
</feature>
<feature type="transmembrane region" description="Helical" evidence="1">
    <location>
        <begin position="112"/>
        <end position="131"/>
    </location>
</feature>
<dbReference type="Proteomes" id="UP000308489">
    <property type="component" value="Chromosome 1"/>
</dbReference>
<dbReference type="OrthoDB" id="9783550at2"/>
<name>A0A4V6KCB4_HATHI</name>
<evidence type="ECO:0000256" key="1">
    <source>
        <dbReference type="SAM" id="Phobius"/>
    </source>
</evidence>
<dbReference type="InterPro" id="IPR021552">
    <property type="entry name" value="ArsP_2"/>
</dbReference>
<dbReference type="KEGG" id="hhw:NCTC503_00816"/>
<dbReference type="NCBIfam" id="NF037962">
    <property type="entry name" value="arsenic_eff"/>
    <property type="match status" value="1"/>
</dbReference>
<feature type="transmembrane region" description="Helical" evidence="1">
    <location>
        <begin position="15"/>
        <end position="32"/>
    </location>
</feature>
<keyword evidence="1" id="KW-1133">Transmembrane helix</keyword>
<gene>
    <name evidence="2" type="ORF">NCTC503_00816</name>
</gene>
<feature type="transmembrane region" description="Helical" evidence="1">
    <location>
        <begin position="192"/>
        <end position="210"/>
    </location>
</feature>
<evidence type="ECO:0000313" key="2">
    <source>
        <dbReference type="EMBL" id="VTQ85747.1"/>
    </source>
</evidence>
<feature type="transmembrane region" description="Helical" evidence="1">
    <location>
        <begin position="230"/>
        <end position="252"/>
    </location>
</feature>
<feature type="transmembrane region" description="Helical" evidence="1">
    <location>
        <begin position="258"/>
        <end position="278"/>
    </location>
</feature>
<proteinExistence type="predicted"/>
<keyword evidence="3" id="KW-1185">Reference proteome</keyword>
<sequence>MHILIHSFLHGIEDTLKMLPLLFIVLFLMEFLEIKYGKTLNDNIKKAGKLGPLIGSLLGVIPQCGISILAVGFFSERLISLGTMMAVFISTSDEAIPLLISNPKQAKTILPLILTKLVLGIIVGYSVDFIFKNHNINIKNIKNLNLDNHCFCSHDDSSHIHNHDNKHSKDLHIREHDHINLKHIFIHTLKKLFKIALYIFVVTFLLNIILEIKELSSILKVSSGNTIIQIFFSSLIGLIPNCATSIALVEVFSIGSLSYSALISGLSSNAGLALILLFKERQNRKSALLITLILYVSAVICGLLTNLIF</sequence>
<organism evidence="2 3">
    <name type="scientific">Hathewaya histolytica</name>
    <name type="common">Clostridium histolyticum</name>
    <dbReference type="NCBI Taxonomy" id="1498"/>
    <lineage>
        <taxon>Bacteria</taxon>
        <taxon>Bacillati</taxon>
        <taxon>Bacillota</taxon>
        <taxon>Clostridia</taxon>
        <taxon>Eubacteriales</taxon>
        <taxon>Clostridiaceae</taxon>
        <taxon>Hathewaya</taxon>
    </lineage>
</organism>
<dbReference type="AlphaFoldDB" id="A0A4V6KCB4"/>
<dbReference type="RefSeq" id="WP_138209535.1">
    <property type="nucleotide sequence ID" value="NZ_CBCRUQ010000001.1"/>
</dbReference>